<evidence type="ECO:0000313" key="1">
    <source>
        <dbReference type="EMBL" id="MDT0307991.1"/>
    </source>
</evidence>
<reference evidence="2" key="1">
    <citation type="submission" date="2023-07" db="EMBL/GenBank/DDBJ databases">
        <title>30 novel species of actinomycetes from the DSMZ collection.</title>
        <authorList>
            <person name="Nouioui I."/>
        </authorList>
    </citation>
    <scope>NUCLEOTIDE SEQUENCE [LARGE SCALE GENOMIC DNA]</scope>
    <source>
        <strain evidence="2">DSM 44917</strain>
    </source>
</reference>
<dbReference type="Proteomes" id="UP001183388">
    <property type="component" value="Unassembled WGS sequence"/>
</dbReference>
<evidence type="ECO:0000313" key="2">
    <source>
        <dbReference type="Proteomes" id="UP001183388"/>
    </source>
</evidence>
<dbReference type="RefSeq" id="WP_311630946.1">
    <property type="nucleotide sequence ID" value="NZ_JAVREN010000017.1"/>
</dbReference>
<proteinExistence type="predicted"/>
<protein>
    <submittedName>
        <fullName evidence="1">Uncharacterized protein</fullName>
    </submittedName>
</protein>
<comment type="caution">
    <text evidence="1">The sequence shown here is derived from an EMBL/GenBank/DDBJ whole genome shotgun (WGS) entry which is preliminary data.</text>
</comment>
<accession>A0ABU2L934</accession>
<sequence length="154" mass="17118">MGDWGPLPVGVTGFSLAARPLPKTDVRAFKSACYAVTHATGLRLTAFAEPEYWSSYRTARLVSRTEDVSVLCHSLVPWVAFAASTENVRFRFEFVAPPAWAEHFGWAGLTPLSLEFLRAPAAEADLSALPGHERREIGYWKPDTVGELAFNYWD</sequence>
<dbReference type="EMBL" id="JAVREN010000017">
    <property type="protein sequence ID" value="MDT0307991.1"/>
    <property type="molecule type" value="Genomic_DNA"/>
</dbReference>
<name>A0ABU2L934_9ACTN</name>
<organism evidence="1 2">
    <name type="scientific">Streptomyces boetiae</name>
    <dbReference type="NCBI Taxonomy" id="3075541"/>
    <lineage>
        <taxon>Bacteria</taxon>
        <taxon>Bacillati</taxon>
        <taxon>Actinomycetota</taxon>
        <taxon>Actinomycetes</taxon>
        <taxon>Kitasatosporales</taxon>
        <taxon>Streptomycetaceae</taxon>
        <taxon>Streptomyces</taxon>
    </lineage>
</organism>
<gene>
    <name evidence="1" type="ORF">RM780_13595</name>
</gene>
<keyword evidence="2" id="KW-1185">Reference proteome</keyword>